<evidence type="ECO:0000256" key="3">
    <source>
        <dbReference type="ARBA" id="ARBA00022552"/>
    </source>
</evidence>
<dbReference type="OrthoDB" id="5571054at2759"/>
<dbReference type="RefSeq" id="XP_013906251.1">
    <property type="nucleotide sequence ID" value="XM_014050797.1"/>
</dbReference>
<dbReference type="Pfam" id="PF00400">
    <property type="entry name" value="WD40"/>
    <property type="match status" value="4"/>
</dbReference>
<dbReference type="InterPro" id="IPR012953">
    <property type="entry name" value="BOP1_N_dom"/>
</dbReference>
<evidence type="ECO:0000256" key="6">
    <source>
        <dbReference type="ARBA" id="ARBA00023242"/>
    </source>
</evidence>
<dbReference type="SMART" id="SM00320">
    <property type="entry name" value="WD40"/>
    <property type="match status" value="7"/>
</dbReference>
<reference evidence="9 10" key="1">
    <citation type="journal article" date="2013" name="BMC Genomics">
        <title>Reconstruction of the lipid metabolism for the microalga Monoraphidium neglectum from its genome sequence reveals characteristics suitable for biofuel production.</title>
        <authorList>
            <person name="Bogen C."/>
            <person name="Al-Dilaimi A."/>
            <person name="Albersmeier A."/>
            <person name="Wichmann J."/>
            <person name="Grundmann M."/>
            <person name="Rupp O."/>
            <person name="Lauersen K.J."/>
            <person name="Blifernez-Klassen O."/>
            <person name="Kalinowski J."/>
            <person name="Goesmann A."/>
            <person name="Mussgnug J.H."/>
            <person name="Kruse O."/>
        </authorList>
    </citation>
    <scope>NUCLEOTIDE SEQUENCE [LARGE SCALE GENOMIC DNA]</scope>
    <source>
        <strain evidence="9 10">SAG 48.87</strain>
    </source>
</reference>
<dbReference type="SUPFAM" id="SSF50978">
    <property type="entry name" value="WD40 repeat-like"/>
    <property type="match status" value="1"/>
</dbReference>
<dbReference type="InterPro" id="IPR019775">
    <property type="entry name" value="WD40_repeat_CS"/>
</dbReference>
<dbReference type="FunFam" id="2.130.10.10:FF:000061">
    <property type="entry name" value="Ribosome biogenesis protein BOP1 homolog"/>
    <property type="match status" value="1"/>
</dbReference>
<dbReference type="PROSITE" id="PS50082">
    <property type="entry name" value="WD_REPEATS_2"/>
    <property type="match status" value="1"/>
</dbReference>
<keyword evidence="4 7" id="KW-0853">WD repeat</keyword>
<evidence type="ECO:0000256" key="4">
    <source>
        <dbReference type="ARBA" id="ARBA00022574"/>
    </source>
</evidence>
<dbReference type="GO" id="GO:0000463">
    <property type="term" value="P:maturation of LSU-rRNA from tricistronic rRNA transcript (SSU-rRNA, 5.8S rRNA, LSU-rRNA)"/>
    <property type="evidence" value="ECO:0007669"/>
    <property type="project" value="TreeGrafter"/>
</dbReference>
<dbReference type="PANTHER" id="PTHR17605">
    <property type="entry name" value="RIBOSOME BIOGENESIS PROTEIN BOP1 BLOCK OF PROLIFERATION 1 PROTEIN"/>
    <property type="match status" value="1"/>
</dbReference>
<keyword evidence="3" id="KW-0698">rRNA processing</keyword>
<protein>
    <submittedName>
        <fullName evidence="9">Block of proliferation 1</fullName>
    </submittedName>
</protein>
<dbReference type="InterPro" id="IPR015943">
    <property type="entry name" value="WD40/YVTN_repeat-like_dom_sf"/>
</dbReference>
<evidence type="ECO:0000256" key="7">
    <source>
        <dbReference type="PROSITE-ProRule" id="PRU00221"/>
    </source>
</evidence>
<dbReference type="GO" id="GO:0043021">
    <property type="term" value="F:ribonucleoprotein complex binding"/>
    <property type="evidence" value="ECO:0007669"/>
    <property type="project" value="TreeGrafter"/>
</dbReference>
<evidence type="ECO:0000256" key="5">
    <source>
        <dbReference type="ARBA" id="ARBA00022737"/>
    </source>
</evidence>
<organism evidence="9 10">
    <name type="scientific">Monoraphidium neglectum</name>
    <dbReference type="NCBI Taxonomy" id="145388"/>
    <lineage>
        <taxon>Eukaryota</taxon>
        <taxon>Viridiplantae</taxon>
        <taxon>Chlorophyta</taxon>
        <taxon>core chlorophytes</taxon>
        <taxon>Chlorophyceae</taxon>
        <taxon>CS clade</taxon>
        <taxon>Sphaeropleales</taxon>
        <taxon>Selenastraceae</taxon>
        <taxon>Monoraphidium</taxon>
    </lineage>
</organism>
<accession>A0A0D2N4M2</accession>
<sequence length="391" mass="41877">MYSDFIKEQFERCLDLYLCPRVRKKRLHVNPQSLVPKLPKPQDLQPFPTRLAIRFSGHVGKVRCLAPHPGGQWLATGGQDGSLRLWEVTTGRCTRTWQLGGPVASLAWCPNAALQLLSAAVGSTVVLLPSGLGGPDVEAAAAAALELPGGGGAANGGDASPLAAWAAREGGGVEIAARHPVTHVCWHGRGDYFASVAPTGATQSVLVHQLSKRATQNPFRKNRGRVTRAAFHPVKPFFFVATQNHVRVYNLAKQALAKKLIGGSGAITCLAVHPGGDHVLVGSDDKRLAWYDLDLSATPYKALRYHTQPLRGVAFHPSYPLFASAADDGTTHVFHGRVYADLLTNPLIVPVKVLRGHAVTDHAGVLDVAFHPTQPWVFTAGGDGEALLWCN</sequence>
<dbReference type="PROSITE" id="PS00678">
    <property type="entry name" value="WD_REPEATS_1"/>
    <property type="match status" value="1"/>
</dbReference>
<keyword evidence="5" id="KW-0677">Repeat</keyword>
<dbReference type="Proteomes" id="UP000054498">
    <property type="component" value="Unassembled WGS sequence"/>
</dbReference>
<dbReference type="KEGG" id="mng:MNEG_0727"/>
<evidence type="ECO:0000256" key="1">
    <source>
        <dbReference type="ARBA" id="ARBA00004604"/>
    </source>
</evidence>
<feature type="domain" description="BOP1 N-terminal" evidence="8">
    <location>
        <begin position="2"/>
        <end position="48"/>
    </location>
</feature>
<feature type="repeat" description="WD" evidence="7">
    <location>
        <begin position="55"/>
        <end position="96"/>
    </location>
</feature>
<dbReference type="InterPro" id="IPR001680">
    <property type="entry name" value="WD40_rpt"/>
</dbReference>
<name>A0A0D2N4M2_9CHLO</name>
<dbReference type="GeneID" id="25726845"/>
<evidence type="ECO:0000256" key="2">
    <source>
        <dbReference type="ARBA" id="ARBA00022517"/>
    </source>
</evidence>
<keyword evidence="10" id="KW-1185">Reference proteome</keyword>
<dbReference type="InterPro" id="IPR028598">
    <property type="entry name" value="BOP1/Erb1"/>
</dbReference>
<comment type="subcellular location">
    <subcellularLocation>
        <location evidence="1">Nucleus</location>
        <location evidence="1">Nucleolus</location>
    </subcellularLocation>
</comment>
<dbReference type="EMBL" id="KK100281">
    <property type="protein sequence ID" value="KIZ07232.1"/>
    <property type="molecule type" value="Genomic_DNA"/>
</dbReference>
<dbReference type="Gene3D" id="2.130.10.10">
    <property type="entry name" value="YVTN repeat-like/Quinoprotein amine dehydrogenase"/>
    <property type="match status" value="1"/>
</dbReference>
<dbReference type="InterPro" id="IPR036322">
    <property type="entry name" value="WD40_repeat_dom_sf"/>
</dbReference>
<dbReference type="GO" id="GO:0070545">
    <property type="term" value="C:PeBoW complex"/>
    <property type="evidence" value="ECO:0007669"/>
    <property type="project" value="TreeGrafter"/>
</dbReference>
<dbReference type="GO" id="GO:0030687">
    <property type="term" value="C:preribosome, large subunit precursor"/>
    <property type="evidence" value="ECO:0007669"/>
    <property type="project" value="TreeGrafter"/>
</dbReference>
<dbReference type="PROSITE" id="PS50294">
    <property type="entry name" value="WD_REPEATS_REGION"/>
    <property type="match status" value="1"/>
</dbReference>
<gene>
    <name evidence="9" type="ORF">MNEG_0727</name>
</gene>
<dbReference type="PANTHER" id="PTHR17605:SF0">
    <property type="entry name" value="RIBOSOME BIOGENESIS PROTEIN BOP1"/>
    <property type="match status" value="1"/>
</dbReference>
<keyword evidence="2" id="KW-0690">Ribosome biogenesis</keyword>
<evidence type="ECO:0000313" key="10">
    <source>
        <dbReference type="Proteomes" id="UP000054498"/>
    </source>
</evidence>
<dbReference type="STRING" id="145388.A0A0D2N4M2"/>
<dbReference type="Pfam" id="PF08145">
    <property type="entry name" value="BOP1NT"/>
    <property type="match status" value="1"/>
</dbReference>
<proteinExistence type="predicted"/>
<dbReference type="AlphaFoldDB" id="A0A0D2N4M2"/>
<evidence type="ECO:0000259" key="8">
    <source>
        <dbReference type="Pfam" id="PF08145"/>
    </source>
</evidence>
<keyword evidence="6" id="KW-0539">Nucleus</keyword>
<evidence type="ECO:0000313" key="9">
    <source>
        <dbReference type="EMBL" id="KIZ07232.1"/>
    </source>
</evidence>